<name>A0A1G9MFC3_9PSED</name>
<proteinExistence type="predicted"/>
<gene>
    <name evidence="2" type="ORF">SAMN05216186_1292</name>
</gene>
<dbReference type="RefSeq" id="WP_212633108.1">
    <property type="nucleotide sequence ID" value="NZ_FNFD01000029.1"/>
</dbReference>
<evidence type="ECO:0000313" key="3">
    <source>
        <dbReference type="Proteomes" id="UP000198706"/>
    </source>
</evidence>
<dbReference type="AlphaFoldDB" id="A0A1G9MFC3"/>
<sequence>MRIRLRTKEYSYYINSGGSYGWGGANSNAQKVINPATGASAAVQDKSQEGKGEEGANFARASAKSANSNL</sequence>
<keyword evidence="3" id="KW-1185">Reference proteome</keyword>
<evidence type="ECO:0000256" key="1">
    <source>
        <dbReference type="SAM" id="MobiDB-lite"/>
    </source>
</evidence>
<evidence type="ECO:0000313" key="2">
    <source>
        <dbReference type="EMBL" id="SDL72968.1"/>
    </source>
</evidence>
<dbReference type="EMBL" id="FNFD01000029">
    <property type="protein sequence ID" value="SDL72968.1"/>
    <property type="molecule type" value="Genomic_DNA"/>
</dbReference>
<accession>A0A1G9MFC3</accession>
<feature type="region of interest" description="Disordered" evidence="1">
    <location>
        <begin position="39"/>
        <end position="70"/>
    </location>
</feature>
<organism evidence="2 3">
    <name type="scientific">Pseudomonas indica</name>
    <dbReference type="NCBI Taxonomy" id="137658"/>
    <lineage>
        <taxon>Bacteria</taxon>
        <taxon>Pseudomonadati</taxon>
        <taxon>Pseudomonadota</taxon>
        <taxon>Gammaproteobacteria</taxon>
        <taxon>Pseudomonadales</taxon>
        <taxon>Pseudomonadaceae</taxon>
        <taxon>Pseudomonas</taxon>
    </lineage>
</organism>
<reference evidence="2 3" key="1">
    <citation type="submission" date="2016-10" db="EMBL/GenBank/DDBJ databases">
        <authorList>
            <person name="de Groot N.N."/>
        </authorList>
    </citation>
    <scope>NUCLEOTIDE SEQUENCE [LARGE SCALE GENOMIC DNA]</scope>
    <source>
        <strain evidence="2 3">JCM 21544</strain>
    </source>
</reference>
<dbReference type="Proteomes" id="UP000198706">
    <property type="component" value="Unassembled WGS sequence"/>
</dbReference>
<protein>
    <submittedName>
        <fullName evidence="2">Filamentous hemagglutinin</fullName>
    </submittedName>
</protein>